<keyword evidence="3" id="KW-1185">Reference proteome</keyword>
<dbReference type="Proteomes" id="UP000015105">
    <property type="component" value="Chromosome 3D"/>
</dbReference>
<reference evidence="2" key="4">
    <citation type="submission" date="2019-03" db="UniProtKB">
        <authorList>
            <consortium name="EnsemblPlants"/>
        </authorList>
    </citation>
    <scope>IDENTIFICATION</scope>
</reference>
<reference evidence="2" key="3">
    <citation type="journal article" date="2017" name="Nature">
        <title>Genome sequence of the progenitor of the wheat D genome Aegilops tauschii.</title>
        <authorList>
            <person name="Luo M.C."/>
            <person name="Gu Y.Q."/>
            <person name="Puiu D."/>
            <person name="Wang H."/>
            <person name="Twardziok S.O."/>
            <person name="Deal K.R."/>
            <person name="Huo N."/>
            <person name="Zhu T."/>
            <person name="Wang L."/>
            <person name="Wang Y."/>
            <person name="McGuire P.E."/>
            <person name="Liu S."/>
            <person name="Long H."/>
            <person name="Ramasamy R.K."/>
            <person name="Rodriguez J.C."/>
            <person name="Van S.L."/>
            <person name="Yuan L."/>
            <person name="Wang Z."/>
            <person name="Xia Z."/>
            <person name="Xiao L."/>
            <person name="Anderson O.D."/>
            <person name="Ouyang S."/>
            <person name="Liang Y."/>
            <person name="Zimin A.V."/>
            <person name="Pertea G."/>
            <person name="Qi P."/>
            <person name="Bennetzen J.L."/>
            <person name="Dai X."/>
            <person name="Dawson M.W."/>
            <person name="Muller H.G."/>
            <person name="Kugler K."/>
            <person name="Rivarola-Duarte L."/>
            <person name="Spannagl M."/>
            <person name="Mayer K.F.X."/>
            <person name="Lu F.H."/>
            <person name="Bevan M.W."/>
            <person name="Leroy P."/>
            <person name="Li P."/>
            <person name="You F.M."/>
            <person name="Sun Q."/>
            <person name="Liu Z."/>
            <person name="Lyons E."/>
            <person name="Wicker T."/>
            <person name="Salzberg S.L."/>
            <person name="Devos K.M."/>
            <person name="Dvorak J."/>
        </authorList>
    </citation>
    <scope>NUCLEOTIDE SEQUENCE [LARGE SCALE GENOMIC DNA]</scope>
    <source>
        <strain evidence="2">cv. AL8/78</strain>
    </source>
</reference>
<accession>A0A453EX98</accession>
<evidence type="ECO:0000313" key="3">
    <source>
        <dbReference type="Proteomes" id="UP000015105"/>
    </source>
</evidence>
<name>A0A453EX98_AEGTS</name>
<dbReference type="EnsemblPlants" id="AET3Gv20501600.6">
    <property type="protein sequence ID" value="AET3Gv20501600.6"/>
    <property type="gene ID" value="AET3Gv20501600"/>
</dbReference>
<dbReference type="Pfam" id="PF13966">
    <property type="entry name" value="zf-RVT"/>
    <property type="match status" value="1"/>
</dbReference>
<dbReference type="PROSITE" id="PS51257">
    <property type="entry name" value="PROKAR_LIPOPROTEIN"/>
    <property type="match status" value="1"/>
</dbReference>
<protein>
    <recommendedName>
        <fullName evidence="1">Reverse transcriptase zinc-binding domain-containing protein</fullName>
    </recommendedName>
</protein>
<feature type="domain" description="Reverse transcriptase zinc-binding" evidence="1">
    <location>
        <begin position="28"/>
        <end position="112"/>
    </location>
</feature>
<dbReference type="PANTHER" id="PTHR33116">
    <property type="entry name" value="REVERSE TRANSCRIPTASE ZINC-BINDING DOMAIN-CONTAINING PROTEIN-RELATED-RELATED"/>
    <property type="match status" value="1"/>
</dbReference>
<organism evidence="2 3">
    <name type="scientific">Aegilops tauschii subsp. strangulata</name>
    <name type="common">Goatgrass</name>
    <dbReference type="NCBI Taxonomy" id="200361"/>
    <lineage>
        <taxon>Eukaryota</taxon>
        <taxon>Viridiplantae</taxon>
        <taxon>Streptophyta</taxon>
        <taxon>Embryophyta</taxon>
        <taxon>Tracheophyta</taxon>
        <taxon>Spermatophyta</taxon>
        <taxon>Magnoliopsida</taxon>
        <taxon>Liliopsida</taxon>
        <taxon>Poales</taxon>
        <taxon>Poaceae</taxon>
        <taxon>BOP clade</taxon>
        <taxon>Pooideae</taxon>
        <taxon>Triticodae</taxon>
        <taxon>Triticeae</taxon>
        <taxon>Triticinae</taxon>
        <taxon>Aegilops</taxon>
    </lineage>
</organism>
<evidence type="ECO:0000259" key="1">
    <source>
        <dbReference type="Pfam" id="PF13966"/>
    </source>
</evidence>
<reference evidence="3" key="2">
    <citation type="journal article" date="2017" name="Nat. Plants">
        <title>The Aegilops tauschii genome reveals multiple impacts of transposons.</title>
        <authorList>
            <person name="Zhao G."/>
            <person name="Zou C."/>
            <person name="Li K."/>
            <person name="Wang K."/>
            <person name="Li T."/>
            <person name="Gao L."/>
            <person name="Zhang X."/>
            <person name="Wang H."/>
            <person name="Yang Z."/>
            <person name="Liu X."/>
            <person name="Jiang W."/>
            <person name="Mao L."/>
            <person name="Kong X."/>
            <person name="Jiao Y."/>
            <person name="Jia J."/>
        </authorList>
    </citation>
    <scope>NUCLEOTIDE SEQUENCE [LARGE SCALE GENOMIC DNA]</scope>
    <source>
        <strain evidence="3">cv. AL8/78</strain>
    </source>
</reference>
<dbReference type="InterPro" id="IPR026960">
    <property type="entry name" value="RVT-Znf"/>
</dbReference>
<dbReference type="PANTHER" id="PTHR33116:SF78">
    <property type="entry name" value="OS12G0587133 PROTEIN"/>
    <property type="match status" value="1"/>
</dbReference>
<reference evidence="2" key="5">
    <citation type="journal article" date="2021" name="G3 (Bethesda)">
        <title>Aegilops tauschii genome assembly Aet v5.0 features greater sequence contiguity and improved annotation.</title>
        <authorList>
            <person name="Wang L."/>
            <person name="Zhu T."/>
            <person name="Rodriguez J.C."/>
            <person name="Deal K.R."/>
            <person name="Dubcovsky J."/>
            <person name="McGuire P.E."/>
            <person name="Lux T."/>
            <person name="Spannagl M."/>
            <person name="Mayer K.F.X."/>
            <person name="Baldrich P."/>
            <person name="Meyers B.C."/>
            <person name="Huo N."/>
            <person name="Gu Y.Q."/>
            <person name="Zhou H."/>
            <person name="Devos K.M."/>
            <person name="Bennetzen J.L."/>
            <person name="Unver T."/>
            <person name="Budak H."/>
            <person name="Gulick P.J."/>
            <person name="Galiba G."/>
            <person name="Kalapos B."/>
            <person name="Nelson D.R."/>
            <person name="Li P."/>
            <person name="You F.M."/>
            <person name="Luo M.C."/>
            <person name="Dvorak J."/>
        </authorList>
    </citation>
    <scope>NUCLEOTIDE SEQUENCE [LARGE SCALE GENOMIC DNA]</scope>
    <source>
        <strain evidence="2">cv. AL8/78</strain>
    </source>
</reference>
<evidence type="ECO:0000313" key="2">
    <source>
        <dbReference type="EnsemblPlants" id="AET3Gv20501600.6"/>
    </source>
</evidence>
<dbReference type="Gramene" id="AET3Gv20501600.6">
    <property type="protein sequence ID" value="AET3Gv20501600.6"/>
    <property type="gene ID" value="AET3Gv20501600"/>
</dbReference>
<reference evidence="3" key="1">
    <citation type="journal article" date="2014" name="Science">
        <title>Ancient hybridizations among the ancestral genomes of bread wheat.</title>
        <authorList>
            <consortium name="International Wheat Genome Sequencing Consortium,"/>
            <person name="Marcussen T."/>
            <person name="Sandve S.R."/>
            <person name="Heier L."/>
            <person name="Spannagl M."/>
            <person name="Pfeifer M."/>
            <person name="Jakobsen K.S."/>
            <person name="Wulff B.B."/>
            <person name="Steuernagel B."/>
            <person name="Mayer K.F."/>
            <person name="Olsen O.A."/>
        </authorList>
    </citation>
    <scope>NUCLEOTIDE SEQUENCE [LARGE SCALE GENOMIC DNA]</scope>
    <source>
        <strain evidence="3">cv. AL8/78</strain>
    </source>
</reference>
<sequence>MIWQKVCHTVLSNDPDRLLWRWTANGIYSAQSCYAVTFHGSTRCTSWKLTWKSWAPPRVKFFHWLVNQDRCWTAERLARRGLQHHPRCLLCDQATETIQHLLLNCPFARQTWHAILSWLRLLIRAPAHETTVMAWWQKANSHAPATHRKALRSIALLVPWMLRKHRNACVFDNATPSIDILVDKIKDEACCWVRAGAQGLRVVLPTSWDVH</sequence>
<proteinExistence type="predicted"/>
<dbReference type="AlphaFoldDB" id="A0A453EX98"/>